<name>A0A109MXQ4_9BACI</name>
<comment type="caution">
    <text evidence="1">The sequence shown here is derived from an EMBL/GenBank/DDBJ whole genome shotgun (WGS) entry which is preliminary data.</text>
</comment>
<protein>
    <recommendedName>
        <fullName evidence="3">DUF4272 domain-containing protein</fullName>
    </recommendedName>
</protein>
<reference evidence="1 2" key="1">
    <citation type="submission" date="2015-11" db="EMBL/GenBank/DDBJ databases">
        <title>Genome Sequence of Bacillus simplex strain VanAntwerpen2.</title>
        <authorList>
            <person name="Couger M.B."/>
        </authorList>
    </citation>
    <scope>NUCLEOTIDE SEQUENCE [LARGE SCALE GENOMIC DNA]</scope>
    <source>
        <strain evidence="1 2">VanAntwerpen02</strain>
    </source>
</reference>
<sequence length="213" mass="24507">MKSSKKRKKASEKILKSLRVPINKHLPIIVDEAAVSLRTKEEIINRIIPLSIAAAKAMEAPPEKIEDFIEKYHANGLFTKEEQKFLSTNPIIENERIQYSWKLECIWLLLWSVNLISDLDAPAGTCDADFVFETVLLSSKQELLEKSAIKPVGEILDILDFTYRAHWAVREAQLNDWVTPSSLEAGVVYERHYTLNWLVNYMEEEWDDVSTST</sequence>
<proteinExistence type="predicted"/>
<evidence type="ECO:0008006" key="3">
    <source>
        <dbReference type="Google" id="ProtNLM"/>
    </source>
</evidence>
<dbReference type="EMBL" id="LNNH01000024">
    <property type="protein sequence ID" value="KWW18025.1"/>
    <property type="molecule type" value="Genomic_DNA"/>
</dbReference>
<dbReference type="Proteomes" id="UP000064189">
    <property type="component" value="Unassembled WGS sequence"/>
</dbReference>
<gene>
    <name evidence="1" type="ORF">AS888_06965</name>
</gene>
<evidence type="ECO:0000313" key="1">
    <source>
        <dbReference type="EMBL" id="KWW18025.1"/>
    </source>
</evidence>
<organism evidence="1 2">
    <name type="scientific">Peribacillus simplex</name>
    <dbReference type="NCBI Taxonomy" id="1478"/>
    <lineage>
        <taxon>Bacteria</taxon>
        <taxon>Bacillati</taxon>
        <taxon>Bacillota</taxon>
        <taxon>Bacilli</taxon>
        <taxon>Bacillales</taxon>
        <taxon>Bacillaceae</taxon>
        <taxon>Peribacillus</taxon>
    </lineage>
</organism>
<dbReference type="Pfam" id="PF14094">
    <property type="entry name" value="DUF4272"/>
    <property type="match status" value="1"/>
</dbReference>
<evidence type="ECO:0000313" key="2">
    <source>
        <dbReference type="Proteomes" id="UP000064189"/>
    </source>
</evidence>
<dbReference type="InterPro" id="IPR025368">
    <property type="entry name" value="DUF4272"/>
</dbReference>
<dbReference type="AlphaFoldDB" id="A0A109MXQ4"/>
<keyword evidence="2" id="KW-1185">Reference proteome</keyword>
<dbReference type="RefSeq" id="WP_061142529.1">
    <property type="nucleotide sequence ID" value="NZ_LNNH01000024.1"/>
</dbReference>
<accession>A0A109MXQ4</accession>